<dbReference type="GO" id="GO:0003676">
    <property type="term" value="F:nucleic acid binding"/>
    <property type="evidence" value="ECO:0007669"/>
    <property type="project" value="InterPro"/>
</dbReference>
<dbReference type="InterPro" id="IPR050951">
    <property type="entry name" value="Retrovirus_Pol_polyprotein"/>
</dbReference>
<dbReference type="InterPro" id="IPR036397">
    <property type="entry name" value="RNaseH_sf"/>
</dbReference>
<organism evidence="2 3">
    <name type="scientific">Escallonia herrerae</name>
    <dbReference type="NCBI Taxonomy" id="1293975"/>
    <lineage>
        <taxon>Eukaryota</taxon>
        <taxon>Viridiplantae</taxon>
        <taxon>Streptophyta</taxon>
        <taxon>Embryophyta</taxon>
        <taxon>Tracheophyta</taxon>
        <taxon>Spermatophyta</taxon>
        <taxon>Magnoliopsida</taxon>
        <taxon>eudicotyledons</taxon>
        <taxon>Gunneridae</taxon>
        <taxon>Pentapetalae</taxon>
        <taxon>asterids</taxon>
        <taxon>campanulids</taxon>
        <taxon>Escalloniales</taxon>
        <taxon>Escalloniaceae</taxon>
        <taxon>Escallonia</taxon>
    </lineage>
</organism>
<dbReference type="Pfam" id="PF17921">
    <property type="entry name" value="Integrase_H2C2"/>
    <property type="match status" value="1"/>
</dbReference>
<dbReference type="EMBL" id="JAVXUP010000907">
    <property type="protein sequence ID" value="KAK3018951.1"/>
    <property type="molecule type" value="Genomic_DNA"/>
</dbReference>
<dbReference type="SUPFAM" id="SSF53098">
    <property type="entry name" value="Ribonuclease H-like"/>
    <property type="match status" value="1"/>
</dbReference>
<gene>
    <name evidence="2" type="ORF">RJ639_003593</name>
</gene>
<dbReference type="Proteomes" id="UP001188597">
    <property type="component" value="Unassembled WGS sequence"/>
</dbReference>
<dbReference type="InterPro" id="IPR012337">
    <property type="entry name" value="RNaseH-like_sf"/>
</dbReference>
<dbReference type="InterPro" id="IPR001584">
    <property type="entry name" value="Integrase_cat-core"/>
</dbReference>
<proteinExistence type="predicted"/>
<dbReference type="GO" id="GO:0015074">
    <property type="term" value="P:DNA integration"/>
    <property type="evidence" value="ECO:0007669"/>
    <property type="project" value="InterPro"/>
</dbReference>
<name>A0AA88W0L1_9ASTE</name>
<dbReference type="Gene3D" id="1.10.340.70">
    <property type="match status" value="1"/>
</dbReference>
<dbReference type="Gene3D" id="3.30.420.10">
    <property type="entry name" value="Ribonuclease H-like superfamily/Ribonuclease H"/>
    <property type="match status" value="1"/>
</dbReference>
<sequence length="207" mass="23677">MPEDPPQLILSEASDPWLLYVDGSSKIGGNGADYALREVHERICGQHLGRRTLAHKILRQGYYWLGMQKDTTNFTRRCDQYQKFAPLSHTPTIPLSILTSPIPFAMWGMDILGLLPMATGQRRFVIVAIDYFTEWTEAQPLATIMEAKCKEFFWKNVVHRFGIPKALITNNGKQFDNSKFQSFCEGLSINLHFTSVAHPQQMDKRKT</sequence>
<evidence type="ECO:0000313" key="2">
    <source>
        <dbReference type="EMBL" id="KAK3018951.1"/>
    </source>
</evidence>
<dbReference type="AlphaFoldDB" id="A0AA88W0L1"/>
<dbReference type="PANTHER" id="PTHR37984:SF5">
    <property type="entry name" value="PROTEIN NYNRIN-LIKE"/>
    <property type="match status" value="1"/>
</dbReference>
<dbReference type="PANTHER" id="PTHR37984">
    <property type="entry name" value="PROTEIN CBG26694"/>
    <property type="match status" value="1"/>
</dbReference>
<feature type="domain" description="Integrase catalytic" evidence="1">
    <location>
        <begin position="99"/>
        <end position="207"/>
    </location>
</feature>
<reference evidence="2" key="1">
    <citation type="submission" date="2022-12" db="EMBL/GenBank/DDBJ databases">
        <title>Draft genome assemblies for two species of Escallonia (Escalloniales).</title>
        <authorList>
            <person name="Chanderbali A."/>
            <person name="Dervinis C."/>
            <person name="Anghel I."/>
            <person name="Soltis D."/>
            <person name="Soltis P."/>
            <person name="Zapata F."/>
        </authorList>
    </citation>
    <scope>NUCLEOTIDE SEQUENCE</scope>
    <source>
        <strain evidence="2">UCBG64.0493</strain>
        <tissue evidence="2">Leaf</tissue>
    </source>
</reference>
<evidence type="ECO:0000313" key="3">
    <source>
        <dbReference type="Proteomes" id="UP001188597"/>
    </source>
</evidence>
<keyword evidence="3" id="KW-1185">Reference proteome</keyword>
<dbReference type="Pfam" id="PF00665">
    <property type="entry name" value="rve"/>
    <property type="match status" value="1"/>
</dbReference>
<accession>A0AA88W0L1</accession>
<protein>
    <recommendedName>
        <fullName evidence="1">Integrase catalytic domain-containing protein</fullName>
    </recommendedName>
</protein>
<comment type="caution">
    <text evidence="2">The sequence shown here is derived from an EMBL/GenBank/DDBJ whole genome shotgun (WGS) entry which is preliminary data.</text>
</comment>
<evidence type="ECO:0000259" key="1">
    <source>
        <dbReference type="PROSITE" id="PS50994"/>
    </source>
</evidence>
<dbReference type="PROSITE" id="PS50994">
    <property type="entry name" value="INTEGRASE"/>
    <property type="match status" value="1"/>
</dbReference>
<dbReference type="InterPro" id="IPR041588">
    <property type="entry name" value="Integrase_H2C2"/>
</dbReference>